<feature type="compositionally biased region" description="Polar residues" evidence="1">
    <location>
        <begin position="305"/>
        <end position="321"/>
    </location>
</feature>
<dbReference type="OrthoDB" id="1925372at2759"/>
<reference evidence="3" key="1">
    <citation type="journal article" date="2016" name="Nature">
        <title>The genome of the seagrass Zostera marina reveals angiosperm adaptation to the sea.</title>
        <authorList>
            <person name="Olsen J.L."/>
            <person name="Rouze P."/>
            <person name="Verhelst B."/>
            <person name="Lin Y.-C."/>
            <person name="Bayer T."/>
            <person name="Collen J."/>
            <person name="Dattolo E."/>
            <person name="De Paoli E."/>
            <person name="Dittami S."/>
            <person name="Maumus F."/>
            <person name="Michel G."/>
            <person name="Kersting A."/>
            <person name="Lauritano C."/>
            <person name="Lohaus R."/>
            <person name="Toepel M."/>
            <person name="Tonon T."/>
            <person name="Vanneste K."/>
            <person name="Amirebrahimi M."/>
            <person name="Brakel J."/>
            <person name="Bostroem C."/>
            <person name="Chovatia M."/>
            <person name="Grimwood J."/>
            <person name="Jenkins J.W."/>
            <person name="Jueterbock A."/>
            <person name="Mraz A."/>
            <person name="Stam W.T."/>
            <person name="Tice H."/>
            <person name="Bornberg-Bauer E."/>
            <person name="Green P.J."/>
            <person name="Pearson G.A."/>
            <person name="Procaccini G."/>
            <person name="Duarte C.M."/>
            <person name="Schmutz J."/>
            <person name="Reusch T.B.H."/>
            <person name="Van de Peer Y."/>
        </authorList>
    </citation>
    <scope>NUCLEOTIDE SEQUENCE [LARGE SCALE GENOMIC DNA]</scope>
    <source>
        <strain evidence="3">cv. Finnish</strain>
    </source>
</reference>
<dbReference type="EMBL" id="LFYR01001945">
    <property type="protein sequence ID" value="KMZ58427.1"/>
    <property type="molecule type" value="Genomic_DNA"/>
</dbReference>
<evidence type="ECO:0000313" key="2">
    <source>
        <dbReference type="EMBL" id="KMZ58427.1"/>
    </source>
</evidence>
<feature type="region of interest" description="Disordered" evidence="1">
    <location>
        <begin position="416"/>
        <end position="441"/>
    </location>
</feature>
<feature type="compositionally biased region" description="Polar residues" evidence="1">
    <location>
        <begin position="511"/>
        <end position="534"/>
    </location>
</feature>
<gene>
    <name evidence="2" type="ORF">ZOSMA_77G00890</name>
</gene>
<feature type="compositionally biased region" description="Polar residues" evidence="1">
    <location>
        <begin position="468"/>
        <end position="479"/>
    </location>
</feature>
<name>A0A0K9NQR0_ZOSMR</name>
<comment type="caution">
    <text evidence="2">The sequence shown here is derived from an EMBL/GenBank/DDBJ whole genome shotgun (WGS) entry which is preliminary data.</text>
</comment>
<sequence length="562" mass="61528">MEVLREKSSWCFCSGGGKSERVKGGIFSTKGPAMASISGNGGGGDGRTGFLIHRNLLLTTHANIPSASFAVTSQVQIHHGRLAAKLVPQRFFITSSILDLTIVGLDIFESESSPQLQQPHHLKTCSNSNMELGSVVYILGQMDQKELTVGEGKVVVATDNLLKLSTDGVIWGPGSAGFDSSGNLSFMVCDPMKRGSSPTAKSSVPSSPMSISKKKDLPTQFGIPIPVICDWLYQHWEGNLDELSKPKLPLRRLISIGQKSERSFSSFNMRSIFKPAKEEADDDDDDANMASSSQIVSRPRCHSGASCSVNKNTVNPQQEETSPVAPLSTHHQGIPTPEIYESPSLTSGLIRKKEENGIGNQLLDINFPPRDPRSFILPLAIRQLFPDSNELKSKPAEKVQCLPPENCCSEVQSCGSSAGSVSPLRNENDEFSSEGETMYSAETMESRNYTSPRLDRFQQIGRSQSCVSYDRWGSSSRNSGAAAPPPPPQPPHHGKPAKQQRILTPGRKTHSQQTAEISSQRSSHDYNNPTLSSIRKNRNNSEPRRPARTRQTMVHDSPRWMF</sequence>
<feature type="region of interest" description="Disordered" evidence="1">
    <location>
        <begin position="276"/>
        <end position="342"/>
    </location>
</feature>
<dbReference type="PANTHER" id="PTHR35729:SF1">
    <property type="entry name" value="T1B9.12 PROTEIN"/>
    <property type="match status" value="1"/>
</dbReference>
<feature type="region of interest" description="Disordered" evidence="1">
    <location>
        <begin position="468"/>
        <end position="562"/>
    </location>
</feature>
<feature type="compositionally biased region" description="Polar residues" evidence="1">
    <location>
        <begin position="416"/>
        <end position="425"/>
    </location>
</feature>
<organism evidence="2 3">
    <name type="scientific">Zostera marina</name>
    <name type="common">Eelgrass</name>
    <dbReference type="NCBI Taxonomy" id="29655"/>
    <lineage>
        <taxon>Eukaryota</taxon>
        <taxon>Viridiplantae</taxon>
        <taxon>Streptophyta</taxon>
        <taxon>Embryophyta</taxon>
        <taxon>Tracheophyta</taxon>
        <taxon>Spermatophyta</taxon>
        <taxon>Magnoliopsida</taxon>
        <taxon>Liliopsida</taxon>
        <taxon>Zosteraceae</taxon>
        <taxon>Zostera</taxon>
    </lineage>
</organism>
<dbReference type="PANTHER" id="PTHR35729">
    <property type="entry name" value="T1B9.12 PROTEIN"/>
    <property type="match status" value="1"/>
</dbReference>
<protein>
    <submittedName>
        <fullName evidence="2">Uncharacterized protein</fullName>
    </submittedName>
</protein>
<feature type="compositionally biased region" description="Low complexity" evidence="1">
    <location>
        <begin position="196"/>
        <end position="211"/>
    </location>
</feature>
<feature type="region of interest" description="Disordered" evidence="1">
    <location>
        <begin position="196"/>
        <end position="215"/>
    </location>
</feature>
<evidence type="ECO:0000313" key="3">
    <source>
        <dbReference type="Proteomes" id="UP000036987"/>
    </source>
</evidence>
<evidence type="ECO:0000256" key="1">
    <source>
        <dbReference type="SAM" id="MobiDB-lite"/>
    </source>
</evidence>
<keyword evidence="3" id="KW-1185">Reference proteome</keyword>
<proteinExistence type="predicted"/>
<dbReference type="AlphaFoldDB" id="A0A0K9NQR0"/>
<dbReference type="OMA" id="CFCKGVG"/>
<dbReference type="Proteomes" id="UP000036987">
    <property type="component" value="Unassembled WGS sequence"/>
</dbReference>
<accession>A0A0K9NQR0</accession>